<feature type="signal peptide" evidence="2">
    <location>
        <begin position="1"/>
        <end position="23"/>
    </location>
</feature>
<evidence type="ECO:0000256" key="1">
    <source>
        <dbReference type="SAM" id="Phobius"/>
    </source>
</evidence>
<feature type="chain" id="PRO_5036293203" evidence="2">
    <location>
        <begin position="24"/>
        <end position="335"/>
    </location>
</feature>
<organism evidence="3 5">
    <name type="scientific">Plasmodiophora brassicae</name>
    <name type="common">Clubroot disease agent</name>
    <dbReference type="NCBI Taxonomy" id="37360"/>
    <lineage>
        <taxon>Eukaryota</taxon>
        <taxon>Sar</taxon>
        <taxon>Rhizaria</taxon>
        <taxon>Endomyxa</taxon>
        <taxon>Phytomyxea</taxon>
        <taxon>Plasmodiophorida</taxon>
        <taxon>Plasmodiophoridae</taxon>
        <taxon>Plasmodiophora</taxon>
    </lineage>
</organism>
<protein>
    <submittedName>
        <fullName evidence="3">Uncharacterized protein</fullName>
    </submittedName>
</protein>
<keyword evidence="1" id="KW-1133">Transmembrane helix</keyword>
<evidence type="ECO:0000313" key="4">
    <source>
        <dbReference type="EMBL" id="SPQ98885.1"/>
    </source>
</evidence>
<keyword evidence="4" id="KW-0496">Mitochondrion</keyword>
<geneLocation type="mitochondrion" evidence="4"/>
<evidence type="ECO:0000313" key="6">
    <source>
        <dbReference type="Proteomes" id="UP000290189"/>
    </source>
</evidence>
<dbReference type="AlphaFoldDB" id="A0A0G4J305"/>
<evidence type="ECO:0000313" key="5">
    <source>
        <dbReference type="Proteomes" id="UP000039324"/>
    </source>
</evidence>
<proteinExistence type="predicted"/>
<accession>A0A0G4J305</accession>
<dbReference type="Proteomes" id="UP000039324">
    <property type="component" value="Unassembled WGS sequence"/>
</dbReference>
<gene>
    <name evidence="3" type="ORF">PBRA_002298</name>
    <name evidence="4" type="ORF">PLBR_LOCUS6100</name>
</gene>
<dbReference type="SMR" id="A0A0G4J305"/>
<evidence type="ECO:0000313" key="3">
    <source>
        <dbReference type="EMBL" id="CEP02033.1"/>
    </source>
</evidence>
<reference evidence="3 5" key="1">
    <citation type="submission" date="2015-02" db="EMBL/GenBank/DDBJ databases">
        <authorList>
            <person name="Chooi Y.-H."/>
        </authorList>
    </citation>
    <scope>NUCLEOTIDE SEQUENCE [LARGE SCALE GENOMIC DNA]</scope>
    <source>
        <strain evidence="3">E3</strain>
    </source>
</reference>
<evidence type="ECO:0000256" key="2">
    <source>
        <dbReference type="SAM" id="SignalP"/>
    </source>
</evidence>
<dbReference type="EMBL" id="CDSF01000122">
    <property type="protein sequence ID" value="CEP02033.1"/>
    <property type="molecule type" value="Genomic_DNA"/>
</dbReference>
<feature type="transmembrane region" description="Helical" evidence="1">
    <location>
        <begin position="279"/>
        <end position="300"/>
    </location>
</feature>
<dbReference type="Gene3D" id="1.10.287.1490">
    <property type="match status" value="1"/>
</dbReference>
<reference evidence="4 6" key="2">
    <citation type="submission" date="2018-03" db="EMBL/GenBank/DDBJ databases">
        <authorList>
            <person name="Fogelqvist J."/>
        </authorList>
    </citation>
    <scope>NUCLEOTIDE SEQUENCE [LARGE SCALE GENOMIC DNA]</scope>
</reference>
<keyword evidence="5" id="KW-1185">Reference proteome</keyword>
<keyword evidence="1" id="KW-0812">Transmembrane</keyword>
<name>A0A0G4J305_PLABS</name>
<keyword evidence="1" id="KW-0472">Membrane</keyword>
<keyword evidence="2" id="KW-0732">Signal</keyword>
<sequence>MTPIDRRRLPSMALLLLFAVVFAGLEGVASTEGTFRSIRSRIEGLRAVLQKENVPASAGLPLLESLADVVEQLGQEVTGLHRDGDERMQEIEQLRRDVNDKDAEIVRLQSNITAEQGTAAKYKQLGGELATAKKRIDDLVDSETGKSLMIASLESALESNSNRSKATEAALRTQLKRRQGRTDVWKLMTGVVAGAVVGAVATSAGVPRPKPTPDPVPEKAEGILASLTKTTASLAIGGGIGALAVQRLAKAGRNGIAHVDDNIPKRGAKRDSPSATSRVAVILPWVLLALVVVAGAAVAVTRRLKARARASNWMFRSGRLSAAEVAARRPSHINY</sequence>
<dbReference type="EMBL" id="OVEO01000010">
    <property type="protein sequence ID" value="SPQ98885.1"/>
    <property type="molecule type" value="Genomic_DNA"/>
</dbReference>
<dbReference type="Proteomes" id="UP000290189">
    <property type="component" value="Unassembled WGS sequence"/>
</dbReference>